<keyword evidence="3" id="KW-0269">Exonuclease</keyword>
<reference evidence="5 6" key="1">
    <citation type="submission" date="2016-06" db="EMBL/GenBank/DDBJ databases">
        <title>Draft genome of Moraxella nonliquefaciens CCUG 60284.</title>
        <authorList>
            <person name="Salva-Serra F."/>
            <person name="Engstrom-Jakobsson H."/>
            <person name="Thorell K."/>
            <person name="Gonzales-Siles L."/>
            <person name="Karlsson R."/>
            <person name="Boulund F."/>
            <person name="Engstrand L."/>
            <person name="Kristiansson E."/>
            <person name="Moore E."/>
        </authorList>
    </citation>
    <scope>NUCLEOTIDE SEQUENCE [LARGE SCALE GENOMIC DNA]</scope>
    <source>
        <strain evidence="5 6">CCUG 60284</strain>
    </source>
</reference>
<dbReference type="Gene3D" id="3.40.50.300">
    <property type="entry name" value="P-loop containing nucleotide triphosphate hydrolases"/>
    <property type="match status" value="3"/>
</dbReference>
<dbReference type="GO" id="GO:0009338">
    <property type="term" value="C:exodeoxyribonuclease V complex"/>
    <property type="evidence" value="ECO:0007669"/>
    <property type="project" value="InterPro"/>
</dbReference>
<dbReference type="Pfam" id="PF13538">
    <property type="entry name" value="UvrD_C_2"/>
    <property type="match status" value="1"/>
</dbReference>
<dbReference type="PANTHER" id="PTHR43788:SF6">
    <property type="entry name" value="DNA HELICASE B"/>
    <property type="match status" value="1"/>
</dbReference>
<dbReference type="GO" id="GO:0016887">
    <property type="term" value="F:ATP hydrolysis activity"/>
    <property type="evidence" value="ECO:0007669"/>
    <property type="project" value="RHEA"/>
</dbReference>
<keyword evidence="3" id="KW-0234">DNA repair</keyword>
<dbReference type="InterPro" id="IPR050534">
    <property type="entry name" value="Coronavir_polyprotein_1ab"/>
</dbReference>
<dbReference type="Pfam" id="PF13245">
    <property type="entry name" value="AAA_19"/>
    <property type="match status" value="1"/>
</dbReference>
<evidence type="ECO:0000313" key="5">
    <source>
        <dbReference type="EMBL" id="OBX52265.1"/>
    </source>
</evidence>
<keyword evidence="1 3" id="KW-0547">Nucleotide-binding</keyword>
<evidence type="ECO:0000256" key="1">
    <source>
        <dbReference type="ARBA" id="ARBA00022741"/>
    </source>
</evidence>
<feature type="domain" description="UvrD-like helicase C-terminal" evidence="4">
    <location>
        <begin position="630"/>
        <end position="676"/>
    </location>
</feature>
<dbReference type="InterPro" id="IPR027417">
    <property type="entry name" value="P-loop_NTPase"/>
</dbReference>
<dbReference type="GO" id="GO:0003677">
    <property type="term" value="F:DNA binding"/>
    <property type="evidence" value="ECO:0007669"/>
    <property type="project" value="UniProtKB-UniRule"/>
</dbReference>
<dbReference type="Proteomes" id="UP000092671">
    <property type="component" value="Unassembled WGS sequence"/>
</dbReference>
<keyword evidence="3" id="KW-0347">Helicase</keyword>
<feature type="binding site" evidence="3">
    <location>
        <begin position="277"/>
        <end position="284"/>
    </location>
    <ligand>
        <name>ATP</name>
        <dbReference type="ChEBI" id="CHEBI:30616"/>
    </ligand>
</feature>
<evidence type="ECO:0000259" key="4">
    <source>
        <dbReference type="Pfam" id="PF13538"/>
    </source>
</evidence>
<keyword evidence="3" id="KW-0413">Isomerase</keyword>
<dbReference type="GO" id="GO:0000724">
    <property type="term" value="P:double-strand break repair via homologous recombination"/>
    <property type="evidence" value="ECO:0007669"/>
    <property type="project" value="UniProtKB-UniRule"/>
</dbReference>
<dbReference type="CDD" id="cd18809">
    <property type="entry name" value="SF1_C_RecD"/>
    <property type="match status" value="1"/>
</dbReference>
<sequence length="708" mass="80709">MNNLYQNNIAPYLAKRMQDNAQWYQKMGHIDNFKFSGADETIFYLIYFVINHLLHDGHTVLLLNKHNNMDYDNKNIIHDKCNKLSSWQLSVLSPVMVIIWDKVGQDFNFDEIFGQIDELSDDKTALNHYIHHIQNNLKERYHQQSIISKNHNHQQDEQTLRQLSEMMIHLLRFYYLTSITCNQDLDKFIKLLYANPFFVHGNDERLDKVVVFYHDDATLYLWLGRSYRAERELLSAIHEIRNSPIHTLNLPINPSLNLEQQQAIRQVASEPFSIITGGPGTGKTFTVAQIVLALHHALLDMGDELSLALVAPTGKASQRMAESLQNALKDSQTDIILPEPMTIHRLLGIGMSGMPRYHTSNPLPHELIIVDEASMLGTELARHLLCAIKRGARVILLGDAHQLSAVDAGAVLADLCCIPSLMATRTHLIKSNRFSKDSGIGRLAELINQKDDIEFDKLTTLICQDSHLSWTDIEFLKAQSLFLQQQFYKNIADEYMVCDGFFALTKTLKKYFATYDDDEKQKQLQALNECFNQYRILNASHIGNCGDELMNNFIESLHRDYLKLPIAKSPWYHGRPVMILKNRYDLGLFNGDIGICLQSGRQSHELSVYFGDTVKGLPINLLDGDIATTAYAMTVHKSQGSEFEKVAVVFCDDNERLLSKELIYTAITRARSKVAIYSTKQALLKAVNTPTIRQTGLLVHDDIKKQGD</sequence>
<keyword evidence="3" id="KW-0227">DNA damage</keyword>
<dbReference type="HAMAP" id="MF_01487">
    <property type="entry name" value="RecD"/>
    <property type="match status" value="1"/>
</dbReference>
<gene>
    <name evidence="3" type="primary">recD</name>
    <name evidence="5" type="ORF">A9Z60_00865</name>
</gene>
<dbReference type="EMBL" id="LZDN01000001">
    <property type="protein sequence ID" value="OBX52265.1"/>
    <property type="molecule type" value="Genomic_DNA"/>
</dbReference>
<dbReference type="CDD" id="cd17933">
    <property type="entry name" value="DEXSc_RecD-like"/>
    <property type="match status" value="1"/>
</dbReference>
<dbReference type="InterPro" id="IPR006344">
    <property type="entry name" value="RecD"/>
</dbReference>
<organism evidence="5 6">
    <name type="scientific">Moraxella nonliquefaciens</name>
    <dbReference type="NCBI Taxonomy" id="478"/>
    <lineage>
        <taxon>Bacteria</taxon>
        <taxon>Pseudomonadati</taxon>
        <taxon>Pseudomonadota</taxon>
        <taxon>Gammaproteobacteria</taxon>
        <taxon>Moraxellales</taxon>
        <taxon>Moraxellaceae</taxon>
        <taxon>Moraxella</taxon>
    </lineage>
</organism>
<keyword evidence="3" id="KW-0378">Hydrolase</keyword>
<dbReference type="AlphaFoldDB" id="A0A1B8PMG2"/>
<name>A0A1B8PMG2_MORNO</name>
<accession>A0A1B8PMG2</accession>
<comment type="caution">
    <text evidence="5">The sequence shown here is derived from an EMBL/GenBank/DDBJ whole genome shotgun (WGS) entry which is preliminary data.</text>
</comment>
<dbReference type="EC" id="5.6.2.3" evidence="3"/>
<keyword evidence="3" id="KW-0540">Nuclease</keyword>
<dbReference type="Gene3D" id="2.30.30.940">
    <property type="match status" value="1"/>
</dbReference>
<comment type="catalytic activity">
    <reaction evidence="3">
        <text>ATP + H2O = ADP + phosphate + H(+)</text>
        <dbReference type="Rhea" id="RHEA:13065"/>
        <dbReference type="ChEBI" id="CHEBI:15377"/>
        <dbReference type="ChEBI" id="CHEBI:15378"/>
        <dbReference type="ChEBI" id="CHEBI:30616"/>
        <dbReference type="ChEBI" id="CHEBI:43474"/>
        <dbReference type="ChEBI" id="CHEBI:456216"/>
        <dbReference type="EC" id="5.6.2.3"/>
    </reaction>
</comment>
<dbReference type="PANTHER" id="PTHR43788">
    <property type="entry name" value="DNA2/NAM7 HELICASE FAMILY MEMBER"/>
    <property type="match status" value="1"/>
</dbReference>
<dbReference type="InterPro" id="IPR027785">
    <property type="entry name" value="UvrD-like_helicase_C"/>
</dbReference>
<dbReference type="GO" id="GO:0008854">
    <property type="term" value="F:exodeoxyribonuclease V activity"/>
    <property type="evidence" value="ECO:0007669"/>
    <property type="project" value="InterPro"/>
</dbReference>
<dbReference type="RefSeq" id="WP_066890810.1">
    <property type="nucleotide sequence ID" value="NZ_LZDN01000001.1"/>
</dbReference>
<dbReference type="NCBIfam" id="TIGR01447">
    <property type="entry name" value="recD"/>
    <property type="match status" value="1"/>
</dbReference>
<proteinExistence type="inferred from homology"/>
<dbReference type="GO" id="GO:0017116">
    <property type="term" value="F:single-stranded DNA helicase activity"/>
    <property type="evidence" value="ECO:0007669"/>
    <property type="project" value="TreeGrafter"/>
</dbReference>
<evidence type="ECO:0000256" key="3">
    <source>
        <dbReference type="HAMAP-Rule" id="MF_01487"/>
    </source>
</evidence>
<dbReference type="SUPFAM" id="SSF52540">
    <property type="entry name" value="P-loop containing nucleoside triphosphate hydrolases"/>
    <property type="match status" value="1"/>
</dbReference>
<comment type="function">
    <text evidence="3">A helicase/nuclease that prepares dsDNA breaks (DSB) for recombinational DNA repair. Binds to DSBs and unwinds DNA via a highly rapid and processive ATP-dependent bidirectional helicase activity. Unwinds dsDNA until it encounters a Chi (crossover hotspot instigator) sequence from the 3' direction. Cuts ssDNA a few nucleotides 3' to the Chi site. The properties and activities of the enzyme are changed at Chi. The Chi-altered holoenzyme produces a long 3'-ssDNA overhang and facilitates RecA-binding to the ssDNA for homologous DNA recombination and repair. Holoenzyme degrades any linearized DNA that is unable to undergo homologous recombination. In the holoenzyme this subunit has ssDNA-dependent ATPase and 5'-3' helicase activity. When added to pre-assembled RecBC greatly stimulates nuclease activity and augments holoenzyme processivity. Negatively regulates the RecA-loading ability of RecBCD.</text>
</comment>
<comment type="similarity">
    <text evidence="3">Belongs to the RecD family.</text>
</comment>
<comment type="subunit">
    <text evidence="3">Heterotrimer of RecB, RecC and RecD. All subunits contribute to DNA-binding.</text>
</comment>
<keyword evidence="3" id="KW-0238">DNA-binding</keyword>
<comment type="miscellaneous">
    <text evidence="3">In the RecBCD complex, RecB has a slow 3'-5' helicase, an exonuclease activity and loads RecA onto ssDNA, RecD has a fast 5'-3' helicase activity, while RecC stimulates the ATPase and processivity of the RecB helicase and contributes to recognition of the Chi site.</text>
</comment>
<dbReference type="GO" id="GO:0043139">
    <property type="term" value="F:5'-3' DNA helicase activity"/>
    <property type="evidence" value="ECO:0007669"/>
    <property type="project" value="UniProtKB-UniRule"/>
</dbReference>
<keyword evidence="2 3" id="KW-0067">ATP-binding</keyword>
<protein>
    <recommendedName>
        <fullName evidence="3">RecBCD enzyme subunit RecD</fullName>
        <ecNumber evidence="3">5.6.2.3</ecNumber>
    </recommendedName>
    <alternativeName>
        <fullName evidence="3">DNA 5'-3' helicase subunit RecD</fullName>
    </alternativeName>
    <alternativeName>
        <fullName evidence="3">Exonuclease V subunit RecD</fullName>
        <shortName evidence="3">ExoV subunit RecD</shortName>
    </alternativeName>
    <alternativeName>
        <fullName evidence="3">Helicase/nuclease RecBCD subunit RecD</fullName>
    </alternativeName>
</protein>
<evidence type="ECO:0000313" key="6">
    <source>
        <dbReference type="Proteomes" id="UP000092671"/>
    </source>
</evidence>
<evidence type="ECO:0000256" key="2">
    <source>
        <dbReference type="ARBA" id="ARBA00022840"/>
    </source>
</evidence>
<dbReference type="OrthoDB" id="9803432at2"/>
<dbReference type="GO" id="GO:0005524">
    <property type="term" value="F:ATP binding"/>
    <property type="evidence" value="ECO:0007669"/>
    <property type="project" value="UniProtKB-UniRule"/>
</dbReference>